<proteinExistence type="inferred from homology"/>
<feature type="compositionally biased region" description="Low complexity" evidence="9">
    <location>
        <begin position="275"/>
        <end position="313"/>
    </location>
</feature>
<evidence type="ECO:0000256" key="1">
    <source>
        <dbReference type="ARBA" id="ARBA00007316"/>
    </source>
</evidence>
<dbReference type="EC" id="2.7.10.2" evidence="2"/>
<evidence type="ECO:0000256" key="8">
    <source>
        <dbReference type="ARBA" id="ARBA00051245"/>
    </source>
</evidence>
<evidence type="ECO:0000256" key="9">
    <source>
        <dbReference type="SAM" id="MobiDB-lite"/>
    </source>
</evidence>
<dbReference type="AlphaFoldDB" id="A0A100YV06"/>
<evidence type="ECO:0000256" key="6">
    <source>
        <dbReference type="ARBA" id="ARBA00022840"/>
    </source>
</evidence>
<dbReference type="PANTHER" id="PTHR32309:SF13">
    <property type="entry name" value="FERRIC ENTEROBACTIN TRANSPORT PROTEIN FEPE"/>
    <property type="match status" value="1"/>
</dbReference>
<dbReference type="SUPFAM" id="SSF52540">
    <property type="entry name" value="P-loop containing nucleoside triphosphate hydrolases"/>
    <property type="match status" value="1"/>
</dbReference>
<evidence type="ECO:0000259" key="10">
    <source>
        <dbReference type="Pfam" id="PF13614"/>
    </source>
</evidence>
<sequence>MPRRNQRAEEQGQAVANAAQTLFANIRFMSVDNPVHVLAITSSISNEGKTFVSMNLASAIAASGASTLLVECDMRRRSMAARIGVHAQSGIYSVMTGQVSLEQAAVRTPTKNLYFLDAEPHIPNPSNILNSHHFQSFLDNARSRFDYVVFDTPPVTTFVDAAVLGTKVDAVLLVARENFVKRAELQQAVDQLRASGCNLAGIVMNGCDFGKGNSYYSYYYENGEGGRRNRAEEESNAPKFVPAKPQQSSAKSASNARKGGAAPQQSVPAGPPPRRSQAQPAAQPAQSQARAAQPQVATAQRPVQQPQVATQPQLQRTHMAGPGDTAMYQRLAEQSRVARTGRSYPRYDEEDY</sequence>
<reference evidence="11 12" key="1">
    <citation type="submission" date="2015-12" db="EMBL/GenBank/DDBJ databases">
        <title>Draft Genome Sequence of Olsenella scatoligenes SK9K4T; a Producer of 3-Methylindole- (skatole) and 4-Methylphenol- (p-cresol) Isolated from Pig Feces.</title>
        <authorList>
            <person name="Li X."/>
            <person name="Borg B."/>
            <person name="Canibe N."/>
        </authorList>
    </citation>
    <scope>NUCLEOTIDE SEQUENCE [LARGE SCALE GENOMIC DNA]</scope>
    <source>
        <strain evidence="11 12">SK9K4</strain>
    </source>
</reference>
<evidence type="ECO:0000256" key="7">
    <source>
        <dbReference type="ARBA" id="ARBA00023137"/>
    </source>
</evidence>
<gene>
    <name evidence="11" type="ORF">AUL39_08225</name>
</gene>
<keyword evidence="12" id="KW-1185">Reference proteome</keyword>
<comment type="similarity">
    <text evidence="1">Belongs to the CpsD/CapB family.</text>
</comment>
<keyword evidence="5" id="KW-0418">Kinase</keyword>
<keyword evidence="3" id="KW-0808">Transferase</keyword>
<evidence type="ECO:0000256" key="4">
    <source>
        <dbReference type="ARBA" id="ARBA00022741"/>
    </source>
</evidence>
<dbReference type="CDD" id="cd05387">
    <property type="entry name" value="BY-kinase"/>
    <property type="match status" value="1"/>
</dbReference>
<dbReference type="InterPro" id="IPR050445">
    <property type="entry name" value="Bact_polysacc_biosynth/exp"/>
</dbReference>
<dbReference type="NCBIfam" id="TIGR01007">
    <property type="entry name" value="eps_fam"/>
    <property type="match status" value="1"/>
</dbReference>
<dbReference type="OrthoDB" id="9812433at2"/>
<name>A0A100YV06_TRASO</name>
<dbReference type="InterPro" id="IPR025669">
    <property type="entry name" value="AAA_dom"/>
</dbReference>
<feature type="domain" description="AAA" evidence="10">
    <location>
        <begin position="47"/>
        <end position="175"/>
    </location>
</feature>
<feature type="compositionally biased region" description="Low complexity" evidence="9">
    <location>
        <begin position="242"/>
        <end position="262"/>
    </location>
</feature>
<comment type="caution">
    <text evidence="11">The sequence shown here is derived from an EMBL/GenBank/DDBJ whole genome shotgun (WGS) entry which is preliminary data.</text>
</comment>
<evidence type="ECO:0000256" key="3">
    <source>
        <dbReference type="ARBA" id="ARBA00022679"/>
    </source>
</evidence>
<keyword evidence="6" id="KW-0067">ATP-binding</keyword>
<dbReference type="InterPro" id="IPR005702">
    <property type="entry name" value="Wzc-like_C"/>
</dbReference>
<evidence type="ECO:0000313" key="12">
    <source>
        <dbReference type="Proteomes" id="UP000054078"/>
    </source>
</evidence>
<feature type="region of interest" description="Disordered" evidence="9">
    <location>
        <begin position="225"/>
        <end position="323"/>
    </location>
</feature>
<protein>
    <recommendedName>
        <fullName evidence="2">non-specific protein-tyrosine kinase</fullName>
        <ecNumber evidence="2">2.7.10.2</ecNumber>
    </recommendedName>
</protein>
<dbReference type="STRING" id="1299998.AUL39_08225"/>
<dbReference type="Gene3D" id="3.40.50.300">
    <property type="entry name" value="P-loop containing nucleotide triphosphate hydrolases"/>
    <property type="match status" value="1"/>
</dbReference>
<keyword evidence="4" id="KW-0547">Nucleotide-binding</keyword>
<dbReference type="GO" id="GO:0005886">
    <property type="term" value="C:plasma membrane"/>
    <property type="evidence" value="ECO:0007669"/>
    <property type="project" value="TreeGrafter"/>
</dbReference>
<evidence type="ECO:0000313" key="11">
    <source>
        <dbReference type="EMBL" id="KUH58189.1"/>
    </source>
</evidence>
<dbReference type="Proteomes" id="UP000054078">
    <property type="component" value="Unassembled WGS sequence"/>
</dbReference>
<dbReference type="GO" id="GO:0005524">
    <property type="term" value="F:ATP binding"/>
    <property type="evidence" value="ECO:0007669"/>
    <property type="project" value="UniProtKB-KW"/>
</dbReference>
<accession>A0A100YV06</accession>
<evidence type="ECO:0000256" key="5">
    <source>
        <dbReference type="ARBA" id="ARBA00022777"/>
    </source>
</evidence>
<keyword evidence="7" id="KW-0829">Tyrosine-protein kinase</keyword>
<comment type="catalytic activity">
    <reaction evidence="8">
        <text>L-tyrosyl-[protein] + ATP = O-phospho-L-tyrosyl-[protein] + ADP + H(+)</text>
        <dbReference type="Rhea" id="RHEA:10596"/>
        <dbReference type="Rhea" id="RHEA-COMP:10136"/>
        <dbReference type="Rhea" id="RHEA-COMP:20101"/>
        <dbReference type="ChEBI" id="CHEBI:15378"/>
        <dbReference type="ChEBI" id="CHEBI:30616"/>
        <dbReference type="ChEBI" id="CHEBI:46858"/>
        <dbReference type="ChEBI" id="CHEBI:61978"/>
        <dbReference type="ChEBI" id="CHEBI:456216"/>
        <dbReference type="EC" id="2.7.10.2"/>
    </reaction>
</comment>
<dbReference type="Pfam" id="PF13614">
    <property type="entry name" value="AAA_31"/>
    <property type="match status" value="1"/>
</dbReference>
<dbReference type="RefSeq" id="WP_059055190.1">
    <property type="nucleotide sequence ID" value="NZ_LOJF01000010.1"/>
</dbReference>
<feature type="region of interest" description="Disordered" evidence="9">
    <location>
        <begin position="333"/>
        <end position="352"/>
    </location>
</feature>
<dbReference type="GO" id="GO:0004715">
    <property type="term" value="F:non-membrane spanning protein tyrosine kinase activity"/>
    <property type="evidence" value="ECO:0007669"/>
    <property type="project" value="UniProtKB-EC"/>
</dbReference>
<dbReference type="InterPro" id="IPR027417">
    <property type="entry name" value="P-loop_NTPase"/>
</dbReference>
<evidence type="ECO:0000256" key="2">
    <source>
        <dbReference type="ARBA" id="ARBA00011903"/>
    </source>
</evidence>
<dbReference type="EMBL" id="LOJF01000010">
    <property type="protein sequence ID" value="KUH58189.1"/>
    <property type="molecule type" value="Genomic_DNA"/>
</dbReference>
<dbReference type="PANTHER" id="PTHR32309">
    <property type="entry name" value="TYROSINE-PROTEIN KINASE"/>
    <property type="match status" value="1"/>
</dbReference>
<organism evidence="11 12">
    <name type="scientific">Tractidigestivibacter scatoligenes</name>
    <name type="common">Olsenella scatoligenes</name>
    <dbReference type="NCBI Taxonomy" id="1299998"/>
    <lineage>
        <taxon>Bacteria</taxon>
        <taxon>Bacillati</taxon>
        <taxon>Actinomycetota</taxon>
        <taxon>Coriobacteriia</taxon>
        <taxon>Coriobacteriales</taxon>
        <taxon>Atopobiaceae</taxon>
        <taxon>Tractidigestivibacter</taxon>
    </lineage>
</organism>